<gene>
    <name evidence="1" type="ORF">Xinn_03438</name>
</gene>
<comment type="caution">
    <text evidence="1">The sequence shown here is derived from an EMBL/GenBank/DDBJ whole genome shotgun (WGS) entry which is preliminary data.</text>
</comment>
<evidence type="ECO:0000313" key="2">
    <source>
        <dbReference type="Proteomes" id="UP000224871"/>
    </source>
</evidence>
<keyword evidence="2" id="KW-1185">Reference proteome</keyword>
<dbReference type="Proteomes" id="UP000224871">
    <property type="component" value="Unassembled WGS sequence"/>
</dbReference>
<accession>A0A2G0N630</accession>
<protein>
    <submittedName>
        <fullName evidence="1">Uncharacterized protein</fullName>
    </submittedName>
</protein>
<organism evidence="1 2">
    <name type="scientific">Xenorhabdus innexi</name>
    <dbReference type="NCBI Taxonomy" id="290109"/>
    <lineage>
        <taxon>Bacteria</taxon>
        <taxon>Pseudomonadati</taxon>
        <taxon>Pseudomonadota</taxon>
        <taxon>Gammaproteobacteria</taxon>
        <taxon>Enterobacterales</taxon>
        <taxon>Morganellaceae</taxon>
        <taxon>Xenorhabdus</taxon>
    </lineage>
</organism>
<reference evidence="1 2" key="1">
    <citation type="journal article" date="2017" name="Nat. Microbiol.">
        <title>Natural product diversity associated with the nematode symbionts Photorhabdus and Xenorhabdus.</title>
        <authorList>
            <person name="Tobias N.J."/>
            <person name="Wolff H."/>
            <person name="Djahanschiri B."/>
            <person name="Grundmann F."/>
            <person name="Kronenwerth M."/>
            <person name="Shi Y.M."/>
            <person name="Simonyi S."/>
            <person name="Grun P."/>
            <person name="Shapiro-Ilan D."/>
            <person name="Pidot S.J."/>
            <person name="Stinear T.P."/>
            <person name="Ebersberger I."/>
            <person name="Bode H.B."/>
        </authorList>
    </citation>
    <scope>NUCLEOTIDE SEQUENCE [LARGE SCALE GENOMIC DNA]</scope>
    <source>
        <strain evidence="1 2">DSM 16336</strain>
    </source>
</reference>
<dbReference type="EMBL" id="NIBU01000064">
    <property type="protein sequence ID" value="PHM30184.1"/>
    <property type="molecule type" value="Genomic_DNA"/>
</dbReference>
<dbReference type="RefSeq" id="WP_099137706.1">
    <property type="nucleotide sequence ID" value="NZ_CAWNQC010000264.1"/>
</dbReference>
<name>A0A2G0N630_9GAMM</name>
<evidence type="ECO:0000313" key="1">
    <source>
        <dbReference type="EMBL" id="PHM30184.1"/>
    </source>
</evidence>
<proteinExistence type="predicted"/>
<sequence>MQNVPLAVFTHPRLYLHKNTVINTSEKFLSPQTNSQQAKQKIEKCSYTYGVHLAVLVYKNHLDKND</sequence>